<dbReference type="AlphaFoldDB" id="A0A2S2E431"/>
<name>A0A2S2E431_9ALTE</name>
<dbReference type="SUPFAM" id="SSF51735">
    <property type="entry name" value="NAD(P)-binding Rossmann-fold domains"/>
    <property type="match status" value="1"/>
</dbReference>
<dbReference type="KEGG" id="salh:HMF8227_01289"/>
<dbReference type="RefSeq" id="WP_109339384.1">
    <property type="nucleotide sequence ID" value="NZ_CP029347.1"/>
</dbReference>
<dbReference type="GO" id="GO:0016491">
    <property type="term" value="F:oxidoreductase activity"/>
    <property type="evidence" value="ECO:0007669"/>
    <property type="project" value="UniProtKB-KW"/>
</dbReference>
<dbReference type="Pfam" id="PF00106">
    <property type="entry name" value="adh_short"/>
    <property type="match status" value="1"/>
</dbReference>
<reference evidence="3 4" key="1">
    <citation type="submission" date="2018-05" db="EMBL/GenBank/DDBJ databases">
        <title>Salinimonas sp. HMF8227 Genome sequencing and assembly.</title>
        <authorList>
            <person name="Kang H."/>
            <person name="Kang J."/>
            <person name="Cha I."/>
            <person name="Kim H."/>
            <person name="Joh K."/>
        </authorList>
    </citation>
    <scope>NUCLEOTIDE SEQUENCE [LARGE SCALE GENOMIC DNA]</scope>
    <source>
        <strain evidence="3 4">HMF8227</strain>
    </source>
</reference>
<keyword evidence="4" id="KW-1185">Reference proteome</keyword>
<evidence type="ECO:0000313" key="4">
    <source>
        <dbReference type="Proteomes" id="UP000245728"/>
    </source>
</evidence>
<gene>
    <name evidence="3" type="ORF">HMF8227_01289</name>
</gene>
<protein>
    <submittedName>
        <fullName evidence="3">Putative oxidoreductase YciK</fullName>
        <ecNumber evidence="3">1.1.-.-</ecNumber>
    </submittedName>
</protein>
<dbReference type="PANTHER" id="PTHR42901">
    <property type="entry name" value="ALCOHOL DEHYDROGENASE"/>
    <property type="match status" value="1"/>
</dbReference>
<dbReference type="OrthoDB" id="9790785at2"/>
<dbReference type="Gene3D" id="3.40.50.720">
    <property type="entry name" value="NAD(P)-binding Rossmann-like Domain"/>
    <property type="match status" value="1"/>
</dbReference>
<organism evidence="3 4">
    <name type="scientific">Saliniradius amylolyticus</name>
    <dbReference type="NCBI Taxonomy" id="2183582"/>
    <lineage>
        <taxon>Bacteria</taxon>
        <taxon>Pseudomonadati</taxon>
        <taxon>Pseudomonadota</taxon>
        <taxon>Gammaproteobacteria</taxon>
        <taxon>Alteromonadales</taxon>
        <taxon>Alteromonadaceae</taxon>
        <taxon>Saliniradius</taxon>
    </lineage>
</organism>
<dbReference type="Proteomes" id="UP000245728">
    <property type="component" value="Chromosome"/>
</dbReference>
<dbReference type="InterPro" id="IPR036291">
    <property type="entry name" value="NAD(P)-bd_dom_sf"/>
</dbReference>
<dbReference type="EC" id="1.1.-.-" evidence="3"/>
<dbReference type="PROSITE" id="PS00061">
    <property type="entry name" value="ADH_SHORT"/>
    <property type="match status" value="1"/>
</dbReference>
<evidence type="ECO:0000256" key="2">
    <source>
        <dbReference type="ARBA" id="ARBA00023002"/>
    </source>
</evidence>
<proteinExistence type="inferred from homology"/>
<dbReference type="PRINTS" id="PR00081">
    <property type="entry name" value="GDHRDH"/>
</dbReference>
<evidence type="ECO:0000256" key="1">
    <source>
        <dbReference type="ARBA" id="ARBA00006484"/>
    </source>
</evidence>
<comment type="similarity">
    <text evidence="1">Belongs to the short-chain dehydrogenases/reductases (SDR) family.</text>
</comment>
<dbReference type="InterPro" id="IPR002347">
    <property type="entry name" value="SDR_fam"/>
</dbReference>
<keyword evidence="2 3" id="KW-0560">Oxidoreductase</keyword>
<dbReference type="InterPro" id="IPR020904">
    <property type="entry name" value="Sc_DH/Rdtase_CS"/>
</dbReference>
<dbReference type="NCBIfam" id="NF006509">
    <property type="entry name" value="PRK08945.1"/>
    <property type="match status" value="1"/>
</dbReference>
<dbReference type="PANTHER" id="PTHR42901:SF1">
    <property type="entry name" value="ALCOHOL DEHYDROGENASE"/>
    <property type="match status" value="1"/>
</dbReference>
<evidence type="ECO:0000313" key="3">
    <source>
        <dbReference type="EMBL" id="AWL11767.1"/>
    </source>
</evidence>
<sequence length="248" mass="27168">MFDYQPKTNELRDKVILVTGAGDGIGKVAAKTYASLGATVILLGRTTSKLETTYDEIIADQGPEPAIVPLDLKGATLSHYQQMNATIEQEFGHLDGLLHNASLLGHLRPFSQIPLDEWQEVMQVNVTAEFMMTQALLPTLQKAEKASIIFTSSGVGRKGRAHWGSYAVSKFATEGMMQVLADEFENSSMRFNCINPGATRTDMRASAYPGEDPKTLKTPEQIMPLYCYLMSDASAETTGQSLDAQPKR</sequence>
<dbReference type="EMBL" id="CP029347">
    <property type="protein sequence ID" value="AWL11767.1"/>
    <property type="molecule type" value="Genomic_DNA"/>
</dbReference>
<accession>A0A2S2E431</accession>